<keyword evidence="1" id="KW-0496">Mitochondrion</keyword>
<gene>
    <name evidence="1" type="ORF">ABT39_MTgene3028</name>
</gene>
<accession>A0A101M2E2</accession>
<sequence length="60" mass="6883">MRICLPIQGRLHHPTFLCFGPGRPMGSLETFQCRMMRESLVTSGGPLPQIRKPQTYFSYL</sequence>
<comment type="caution">
    <text evidence="1">The sequence shown here is derived from an EMBL/GenBank/DDBJ whole genome shotgun (WGS) entry which is preliminary data.</text>
</comment>
<dbReference type="AlphaFoldDB" id="A0A101M2E2"/>
<proteinExistence type="predicted"/>
<reference evidence="1" key="1">
    <citation type="journal article" date="2015" name="Genome Biol. Evol.">
        <title>Organellar Genomes of White Spruce (Picea glauca): Assembly and Annotation.</title>
        <authorList>
            <person name="Jackman S.D."/>
            <person name="Warren R.L."/>
            <person name="Gibb E.A."/>
            <person name="Vandervalk B.P."/>
            <person name="Mohamadi H."/>
            <person name="Chu J."/>
            <person name="Raymond A."/>
            <person name="Pleasance S."/>
            <person name="Coope R."/>
            <person name="Wildung M.R."/>
            <person name="Ritland C.E."/>
            <person name="Bousquet J."/>
            <person name="Jones S.J."/>
            <person name="Bohlmann J."/>
            <person name="Birol I."/>
        </authorList>
    </citation>
    <scope>NUCLEOTIDE SEQUENCE [LARGE SCALE GENOMIC DNA]</scope>
    <source>
        <tissue evidence="1">Flushing bud</tissue>
    </source>
</reference>
<protein>
    <submittedName>
        <fullName evidence="1">Uncharacterized protein</fullName>
    </submittedName>
</protein>
<name>A0A101M2E2_PICGL</name>
<evidence type="ECO:0000313" key="1">
    <source>
        <dbReference type="EMBL" id="KUM49801.1"/>
    </source>
</evidence>
<geneLocation type="mitochondrion" evidence="1"/>
<organism evidence="1">
    <name type="scientific">Picea glauca</name>
    <name type="common">White spruce</name>
    <name type="synonym">Pinus glauca</name>
    <dbReference type="NCBI Taxonomy" id="3330"/>
    <lineage>
        <taxon>Eukaryota</taxon>
        <taxon>Viridiplantae</taxon>
        <taxon>Streptophyta</taxon>
        <taxon>Embryophyta</taxon>
        <taxon>Tracheophyta</taxon>
        <taxon>Spermatophyta</taxon>
        <taxon>Pinopsida</taxon>
        <taxon>Pinidae</taxon>
        <taxon>Conifers I</taxon>
        <taxon>Pinales</taxon>
        <taxon>Pinaceae</taxon>
        <taxon>Picea</taxon>
    </lineage>
</organism>
<dbReference type="EMBL" id="LKAM01000002">
    <property type="protein sequence ID" value="KUM49801.1"/>
    <property type="molecule type" value="Genomic_DNA"/>
</dbReference>